<protein>
    <submittedName>
        <fullName evidence="2">GNAT family N-acetyltransferase</fullName>
    </submittedName>
</protein>
<keyword evidence="3" id="KW-1185">Reference proteome</keyword>
<dbReference type="RefSeq" id="WP_268262613.1">
    <property type="nucleotide sequence ID" value="NZ_JALQCX010000032.1"/>
</dbReference>
<feature type="domain" description="BioF2-like acetyltransferase" evidence="1">
    <location>
        <begin position="192"/>
        <end position="319"/>
    </location>
</feature>
<evidence type="ECO:0000313" key="3">
    <source>
        <dbReference type="Proteomes" id="UP001155163"/>
    </source>
</evidence>
<evidence type="ECO:0000313" key="2">
    <source>
        <dbReference type="EMBL" id="MCK9815855.1"/>
    </source>
</evidence>
<name>A0ABT0JIX3_9PSED</name>
<reference evidence="2 3" key="1">
    <citation type="journal article" date="2022" name="Int. J. Syst. Evol. Microbiol.">
        <title>Pseudomonas aegrilactucae sp. nov. and Pseudomonas morbosilactucae sp. nov., pathogens causing bacterial rot of lettuce in Japan.</title>
        <authorList>
            <person name="Sawada H."/>
            <person name="Fujikawa T."/>
            <person name="Satou M."/>
        </authorList>
    </citation>
    <scope>NUCLEOTIDE SEQUENCE [LARGE SCALE GENOMIC DNA]</scope>
    <source>
        <strain evidence="2 3">MAFF 302046</strain>
    </source>
</reference>
<sequence>MITAHAYSTIQAIERGAWNDCFPGELEDWDYYLAVERSAIEGFQWRYLALYEGPTLVAVAPAFSTRYSLDTTIQGPGKRLTERLQQWWPGALQLRLYALGSPVAEHCHAGIASHVAAQRRPALLEQLLHLARQDAEQMGIGLLAVKDAPGHDEDWAASCRAAGLNVMPSLPSALLPVPFASIDAYLGTLGKSTRKDLRRTLRAPGPRIEWRRTIDDVLPEIMRLYEATLARSDLQFERLPADYFTGVLEQLQGRAACVLYWVDEQLVAFNLVLLDRHRLIDKFFAHDLDISRDHNLYVRSWLANVDYCIAHKIGRYECGQAGYASKLRLGCSFSANQLFFRHRNPLLNTLLKLVKRWVRPDRSDPALAAAISERS</sequence>
<evidence type="ECO:0000259" key="1">
    <source>
        <dbReference type="Pfam" id="PF13480"/>
    </source>
</evidence>
<reference evidence="2 3" key="2">
    <citation type="journal article" date="2023" name="Plant Pathol.">
        <title>Dismantling and reorganizing Pseudomonas marginalis sensu#lato.</title>
        <authorList>
            <person name="Sawada H."/>
            <person name="Fujikawa T."/>
            <person name="Satou M."/>
        </authorList>
    </citation>
    <scope>NUCLEOTIDE SEQUENCE [LARGE SCALE GENOMIC DNA]</scope>
    <source>
        <strain evidence="2 3">MAFF 302046</strain>
    </source>
</reference>
<organism evidence="2 3">
    <name type="scientific">Pseudomonas morbosilactucae</name>
    <dbReference type="NCBI Taxonomy" id="2938197"/>
    <lineage>
        <taxon>Bacteria</taxon>
        <taxon>Pseudomonadati</taxon>
        <taxon>Pseudomonadota</taxon>
        <taxon>Gammaproteobacteria</taxon>
        <taxon>Pseudomonadales</taxon>
        <taxon>Pseudomonadaceae</taxon>
        <taxon>Pseudomonas</taxon>
    </lineage>
</organism>
<dbReference type="InterPro" id="IPR038740">
    <property type="entry name" value="BioF2-like_GNAT_dom"/>
</dbReference>
<comment type="caution">
    <text evidence="2">The sequence shown here is derived from an EMBL/GenBank/DDBJ whole genome shotgun (WGS) entry which is preliminary data.</text>
</comment>
<accession>A0ABT0JIX3</accession>
<dbReference type="SUPFAM" id="SSF55729">
    <property type="entry name" value="Acyl-CoA N-acyltransferases (Nat)"/>
    <property type="match status" value="1"/>
</dbReference>
<proteinExistence type="predicted"/>
<dbReference type="Pfam" id="PF13480">
    <property type="entry name" value="Acetyltransf_6"/>
    <property type="match status" value="1"/>
</dbReference>
<dbReference type="Proteomes" id="UP001155163">
    <property type="component" value="Unassembled WGS sequence"/>
</dbReference>
<gene>
    <name evidence="2" type="ORF">M1B35_17390</name>
</gene>
<dbReference type="Gene3D" id="3.40.630.30">
    <property type="match status" value="1"/>
</dbReference>
<dbReference type="EMBL" id="JALQCX010000032">
    <property type="protein sequence ID" value="MCK9815855.1"/>
    <property type="molecule type" value="Genomic_DNA"/>
</dbReference>
<dbReference type="InterPro" id="IPR016181">
    <property type="entry name" value="Acyl_CoA_acyltransferase"/>
</dbReference>